<evidence type="ECO:0008006" key="7">
    <source>
        <dbReference type="Google" id="ProtNLM"/>
    </source>
</evidence>
<organism evidence="5 6">
    <name type="scientific">Puccinia sorghi</name>
    <dbReference type="NCBI Taxonomy" id="27349"/>
    <lineage>
        <taxon>Eukaryota</taxon>
        <taxon>Fungi</taxon>
        <taxon>Dikarya</taxon>
        <taxon>Basidiomycota</taxon>
        <taxon>Pucciniomycotina</taxon>
        <taxon>Pucciniomycetes</taxon>
        <taxon>Pucciniales</taxon>
        <taxon>Pucciniaceae</taxon>
        <taxon>Puccinia</taxon>
    </lineage>
</organism>
<dbReference type="AlphaFoldDB" id="A0A0L6UF51"/>
<evidence type="ECO:0000256" key="1">
    <source>
        <dbReference type="ARBA" id="ARBA00022664"/>
    </source>
</evidence>
<protein>
    <recommendedName>
        <fullName evidence="7">CCHC-type domain-containing protein</fullName>
    </recommendedName>
</protein>
<gene>
    <name evidence="5" type="ORF">VP01_730g6</name>
</gene>
<evidence type="ECO:0000259" key="2">
    <source>
        <dbReference type="Pfam" id="PF00098"/>
    </source>
</evidence>
<dbReference type="Pfam" id="PF13976">
    <property type="entry name" value="gag_pre-integrs"/>
    <property type="match status" value="1"/>
</dbReference>
<keyword evidence="1" id="KW-0507">mRNA processing</keyword>
<evidence type="ECO:0000313" key="5">
    <source>
        <dbReference type="EMBL" id="KNZ46390.1"/>
    </source>
</evidence>
<dbReference type="OrthoDB" id="1432733at2759"/>
<comment type="caution">
    <text evidence="5">The sequence shown here is derived from an EMBL/GenBank/DDBJ whole genome shotgun (WGS) entry which is preliminary data.</text>
</comment>
<feature type="domain" description="GAG-pre-integrase" evidence="3">
    <location>
        <begin position="463"/>
        <end position="510"/>
    </location>
</feature>
<evidence type="ECO:0000313" key="6">
    <source>
        <dbReference type="Proteomes" id="UP000037035"/>
    </source>
</evidence>
<name>A0A0L6UF51_9BASI</name>
<dbReference type="Gene3D" id="4.10.60.10">
    <property type="entry name" value="Zinc finger, CCHC-type"/>
    <property type="match status" value="1"/>
</dbReference>
<dbReference type="SUPFAM" id="SSF57756">
    <property type="entry name" value="Retrovirus zinc finger-like domains"/>
    <property type="match status" value="1"/>
</dbReference>
<dbReference type="GO" id="GO:0003676">
    <property type="term" value="F:nucleic acid binding"/>
    <property type="evidence" value="ECO:0007669"/>
    <property type="project" value="InterPro"/>
</dbReference>
<dbReference type="GO" id="GO:0008270">
    <property type="term" value="F:zinc ion binding"/>
    <property type="evidence" value="ECO:0007669"/>
    <property type="project" value="InterPro"/>
</dbReference>
<dbReference type="Proteomes" id="UP000037035">
    <property type="component" value="Unassembled WGS sequence"/>
</dbReference>
<evidence type="ECO:0000259" key="4">
    <source>
        <dbReference type="Pfam" id="PF22936"/>
    </source>
</evidence>
<sequence>MPTTRMQSAKAVEKSPENFVAENPALSKFLSNPNSYVSYINPQLLSDGSNITQWIDALSDLAHLLFGIKNFFEDENNFQLLDSLMDRSVLHVIKSSIALDVRPIVKDADSALDAFQTLKKNFHKSTRAKQLELINSLIHLDNNLSAAHFNKFFSIISQLSSLGVSFSPVAEGLLLQALTSPPAGTTRTQINNLIMAAAEKSDELGARDIQVIYNSVQSDSVDGVGTEENPFKINRIGYMGRGGGIGGAGRGFEVSGRGSGMVGNGRGGRFINANDLCHYCRQRGHWKFDCPHKVGTQVQSGGGRGSFNKPEVPHAPAIRVAAADATGIVDTGATNHVSGDLSLLSNLRPLRQNILLKLASLNGTVAATHAGSIRISSTHSTTQLDNVLYCPDIRGTLISLGQLLDDGFKVMFDNGAMLITDDDSGAVLVAHLKDRSWRISFSSPLANPVSSSMPAVLKLSGDWQSSLQWHNRLGHASDRVIKEYLRRFVPSFNIKSWVPFFCETCAVAKSERRRAALKSEIPSKAKGDLVVSDVLGPVDPADIFGNQAEVETKLQHALTIIKTQSAAQFIDYGSKPPLPVNSHNPGKDLLNCGTGGRWRVWRN</sequence>
<dbReference type="Pfam" id="PF00098">
    <property type="entry name" value="zf-CCHC"/>
    <property type="match status" value="1"/>
</dbReference>
<accession>A0A0L6UF51</accession>
<dbReference type="EMBL" id="LAVV01012728">
    <property type="protein sequence ID" value="KNZ46390.1"/>
    <property type="molecule type" value="Genomic_DNA"/>
</dbReference>
<feature type="domain" description="Retrovirus-related Pol polyprotein from transposon TNT 1-94-like beta-barrel" evidence="4">
    <location>
        <begin position="328"/>
        <end position="408"/>
    </location>
</feature>
<dbReference type="InterPro" id="IPR001878">
    <property type="entry name" value="Znf_CCHC"/>
</dbReference>
<dbReference type="InterPro" id="IPR036875">
    <property type="entry name" value="Znf_CCHC_sf"/>
</dbReference>
<keyword evidence="6" id="KW-1185">Reference proteome</keyword>
<feature type="domain" description="CCHC-type" evidence="2">
    <location>
        <begin position="277"/>
        <end position="292"/>
    </location>
</feature>
<dbReference type="Pfam" id="PF22936">
    <property type="entry name" value="Pol_BBD"/>
    <property type="match status" value="1"/>
</dbReference>
<proteinExistence type="predicted"/>
<dbReference type="GO" id="GO:0006397">
    <property type="term" value="P:mRNA processing"/>
    <property type="evidence" value="ECO:0007669"/>
    <property type="project" value="UniProtKB-KW"/>
</dbReference>
<reference evidence="5 6" key="1">
    <citation type="submission" date="2015-08" db="EMBL/GenBank/DDBJ databases">
        <title>Next Generation Sequencing and Analysis of the Genome of Puccinia sorghi L Schw, the Causal Agent of Maize Common Rust.</title>
        <authorList>
            <person name="Rochi L."/>
            <person name="Burguener G."/>
            <person name="Darino M."/>
            <person name="Turjanski A."/>
            <person name="Kreff E."/>
            <person name="Dieguez M.J."/>
            <person name="Sacco F."/>
        </authorList>
    </citation>
    <scope>NUCLEOTIDE SEQUENCE [LARGE SCALE GENOMIC DNA]</scope>
    <source>
        <strain evidence="5 6">RO10H11247</strain>
    </source>
</reference>
<dbReference type="InterPro" id="IPR054722">
    <property type="entry name" value="PolX-like_BBD"/>
</dbReference>
<dbReference type="InterPro" id="IPR025724">
    <property type="entry name" value="GAG-pre-integrase_dom"/>
</dbReference>
<evidence type="ECO:0000259" key="3">
    <source>
        <dbReference type="Pfam" id="PF13976"/>
    </source>
</evidence>
<dbReference type="VEuPathDB" id="FungiDB:VP01_730g6"/>